<dbReference type="AlphaFoldDB" id="A0A7X9HSH0"/>
<feature type="domain" description="Spondin-like TSP1" evidence="6">
    <location>
        <begin position="155"/>
        <end position="196"/>
    </location>
</feature>
<dbReference type="InterPro" id="IPR052065">
    <property type="entry name" value="Compl_asym_regulator"/>
</dbReference>
<keyword evidence="3" id="KW-1015">Disulfide bond</keyword>
<evidence type="ECO:0000256" key="3">
    <source>
        <dbReference type="ARBA" id="ARBA00023157"/>
    </source>
</evidence>
<dbReference type="InterPro" id="IPR000884">
    <property type="entry name" value="TSP1_rpt"/>
</dbReference>
<dbReference type="Gene3D" id="2.20.100.10">
    <property type="entry name" value="Thrombospondin type-1 (TSP1) repeat"/>
    <property type="match status" value="3"/>
</dbReference>
<name>A0A7X9HSH0_UNCKA</name>
<proteinExistence type="predicted"/>
<keyword evidence="4" id="KW-0325">Glycoprotein</keyword>
<dbReference type="SMART" id="SM00209">
    <property type="entry name" value="TSP1"/>
    <property type="match status" value="3"/>
</dbReference>
<reference evidence="7 8" key="1">
    <citation type="journal article" date="2020" name="Biotechnol. Biofuels">
        <title>New insights from the biogas microbiome by comprehensive genome-resolved metagenomics of nearly 1600 species originating from multiple anaerobic digesters.</title>
        <authorList>
            <person name="Campanaro S."/>
            <person name="Treu L."/>
            <person name="Rodriguez-R L.M."/>
            <person name="Kovalovszki A."/>
            <person name="Ziels R.M."/>
            <person name="Maus I."/>
            <person name="Zhu X."/>
            <person name="Kougias P.G."/>
            <person name="Basile A."/>
            <person name="Luo G."/>
            <person name="Schluter A."/>
            <person name="Konstantinidis K.T."/>
            <person name="Angelidaki I."/>
        </authorList>
    </citation>
    <scope>NUCLEOTIDE SEQUENCE [LARGE SCALE GENOMIC DNA]</scope>
    <source>
        <strain evidence="7">AS27yjCOA_202</strain>
    </source>
</reference>
<feature type="signal peptide" evidence="5">
    <location>
        <begin position="1"/>
        <end position="23"/>
    </location>
</feature>
<accession>A0A7X9HSH0</accession>
<dbReference type="Pfam" id="PF00090">
    <property type="entry name" value="TSP_1"/>
    <property type="match status" value="2"/>
</dbReference>
<evidence type="ECO:0000256" key="5">
    <source>
        <dbReference type="SAM" id="SignalP"/>
    </source>
</evidence>
<gene>
    <name evidence="7" type="ORF">GYA37_00590</name>
</gene>
<dbReference type="PANTHER" id="PTHR22906:SF21">
    <property type="entry name" value="SEMA DOMAIN-CONTAINING PROTEIN"/>
    <property type="match status" value="1"/>
</dbReference>
<dbReference type="InterPro" id="IPR036383">
    <property type="entry name" value="TSP1_rpt_sf"/>
</dbReference>
<dbReference type="EMBL" id="JAAZNV010000006">
    <property type="protein sequence ID" value="NMB91327.1"/>
    <property type="molecule type" value="Genomic_DNA"/>
</dbReference>
<evidence type="ECO:0000313" key="7">
    <source>
        <dbReference type="EMBL" id="NMB91327.1"/>
    </source>
</evidence>
<keyword evidence="1 5" id="KW-0732">Signal</keyword>
<feature type="chain" id="PRO_5030546237" evidence="5">
    <location>
        <begin position="24"/>
        <end position="363"/>
    </location>
</feature>
<dbReference type="Pfam" id="PF19028">
    <property type="entry name" value="TSP1_spondin"/>
    <property type="match status" value="1"/>
</dbReference>
<dbReference type="Proteomes" id="UP000590542">
    <property type="component" value="Unassembled WGS sequence"/>
</dbReference>
<evidence type="ECO:0000259" key="6">
    <source>
        <dbReference type="Pfam" id="PF19028"/>
    </source>
</evidence>
<dbReference type="PANTHER" id="PTHR22906">
    <property type="entry name" value="PROPERDIN"/>
    <property type="match status" value="1"/>
</dbReference>
<dbReference type="InterPro" id="IPR044004">
    <property type="entry name" value="TSP1_spondin_dom"/>
</dbReference>
<evidence type="ECO:0000256" key="4">
    <source>
        <dbReference type="ARBA" id="ARBA00023180"/>
    </source>
</evidence>
<comment type="caution">
    <text evidence="7">The sequence shown here is derived from an EMBL/GenBank/DDBJ whole genome shotgun (WGS) entry which is preliminary data.</text>
</comment>
<dbReference type="PROSITE" id="PS50092">
    <property type="entry name" value="TSP1"/>
    <property type="match status" value="3"/>
</dbReference>
<evidence type="ECO:0000256" key="1">
    <source>
        <dbReference type="ARBA" id="ARBA00022729"/>
    </source>
</evidence>
<sequence length="363" mass="38351">MKGKYIRAFVVFVVAFSVTFALLTVPEAVSAHGGGGTTCGEHAHKQDGHCVCDAGYEGNPIAGCTLIQEPTCGANAHVDGNHCDCNPGYTGNPIDGCEPIFDPNPGECKHEHAECNVNDSNKQCCPGLICSDKGVPSDIGKCEYLTPTPVDCQVSEWSECSAECGGGSRTRTILVEPQNGGAPCPPLVEECNTDPCPIDCQWGPWSECSAECGGGIQTRSIAVEAQYGGQECTGPSEQECNTQECKEVIDCVWSEWSECSAECGGGIQTRFILTPAQNGGKECTGSTEQECNTQECPILGCTDKNAVNYNKNATKDDGSCEYPKPVIYPTTGVDLVGRAKYSGIAAIGLSLVSFSIPMKKKNK</sequence>
<keyword evidence="2" id="KW-0677">Repeat</keyword>
<evidence type="ECO:0000256" key="2">
    <source>
        <dbReference type="ARBA" id="ARBA00022737"/>
    </source>
</evidence>
<dbReference type="SUPFAM" id="SSF82895">
    <property type="entry name" value="TSP-1 type 1 repeat"/>
    <property type="match status" value="3"/>
</dbReference>
<protein>
    <submittedName>
        <fullName evidence="7">Thrombospondin type-1 domain-containing protein</fullName>
    </submittedName>
</protein>
<organism evidence="7 8">
    <name type="scientific">candidate division WWE3 bacterium</name>
    <dbReference type="NCBI Taxonomy" id="2053526"/>
    <lineage>
        <taxon>Bacteria</taxon>
        <taxon>Katanobacteria</taxon>
    </lineage>
</organism>
<evidence type="ECO:0000313" key="8">
    <source>
        <dbReference type="Proteomes" id="UP000590542"/>
    </source>
</evidence>